<name>A0A8C4SYM1_ERPCA</name>
<evidence type="ECO:0000313" key="8">
    <source>
        <dbReference type="Proteomes" id="UP000694620"/>
    </source>
</evidence>
<keyword evidence="5 6" id="KW-0472">Membrane</keyword>
<reference evidence="7" key="3">
    <citation type="submission" date="2025-09" db="UniProtKB">
        <authorList>
            <consortium name="Ensembl"/>
        </authorList>
    </citation>
    <scope>IDENTIFICATION</scope>
</reference>
<organism evidence="7 8">
    <name type="scientific">Erpetoichthys calabaricus</name>
    <name type="common">Rope fish</name>
    <name type="synonym">Calamoichthys calabaricus</name>
    <dbReference type="NCBI Taxonomy" id="27687"/>
    <lineage>
        <taxon>Eukaryota</taxon>
        <taxon>Metazoa</taxon>
        <taxon>Chordata</taxon>
        <taxon>Craniata</taxon>
        <taxon>Vertebrata</taxon>
        <taxon>Euteleostomi</taxon>
        <taxon>Actinopterygii</taxon>
        <taxon>Polypteriformes</taxon>
        <taxon>Polypteridae</taxon>
        <taxon>Erpetoichthys</taxon>
    </lineage>
</organism>
<comment type="subcellular location">
    <subcellularLocation>
        <location evidence="1">Membrane</location>
    </subcellularLocation>
</comment>
<keyword evidence="3 6" id="KW-0812">Transmembrane</keyword>
<dbReference type="Pfam" id="PF04505">
    <property type="entry name" value="CD225"/>
    <property type="match status" value="1"/>
</dbReference>
<evidence type="ECO:0000256" key="2">
    <source>
        <dbReference type="ARBA" id="ARBA00006843"/>
    </source>
</evidence>
<evidence type="ECO:0000256" key="3">
    <source>
        <dbReference type="ARBA" id="ARBA00022692"/>
    </source>
</evidence>
<keyword evidence="4 6" id="KW-1133">Transmembrane helix</keyword>
<evidence type="ECO:0000256" key="5">
    <source>
        <dbReference type="ARBA" id="ARBA00023136"/>
    </source>
</evidence>
<dbReference type="GO" id="GO:0016020">
    <property type="term" value="C:membrane"/>
    <property type="evidence" value="ECO:0007669"/>
    <property type="project" value="UniProtKB-SubCell"/>
</dbReference>
<evidence type="ECO:0000256" key="1">
    <source>
        <dbReference type="ARBA" id="ARBA00004370"/>
    </source>
</evidence>
<reference evidence="7" key="2">
    <citation type="submission" date="2025-08" db="UniProtKB">
        <authorList>
            <consortium name="Ensembl"/>
        </authorList>
    </citation>
    <scope>IDENTIFICATION</scope>
</reference>
<dbReference type="Proteomes" id="UP000694620">
    <property type="component" value="Chromosome 9"/>
</dbReference>
<feature type="transmembrane region" description="Helical" evidence="6">
    <location>
        <begin position="59"/>
        <end position="81"/>
    </location>
</feature>
<reference evidence="7" key="1">
    <citation type="submission" date="2021-06" db="EMBL/GenBank/DDBJ databases">
        <authorList>
            <consortium name="Wellcome Sanger Institute Data Sharing"/>
        </authorList>
    </citation>
    <scope>NUCLEOTIDE SEQUENCE [LARGE SCALE GENOMIC DNA]</scope>
</reference>
<dbReference type="PANTHER" id="PTHR14948">
    <property type="entry name" value="NG5"/>
    <property type="match status" value="1"/>
</dbReference>
<evidence type="ECO:0000313" key="7">
    <source>
        <dbReference type="Ensembl" id="ENSECRP00000022822.1"/>
    </source>
</evidence>
<accession>A0A8C4SYM1</accession>
<dbReference type="AlphaFoldDB" id="A0A8C4SYM1"/>
<keyword evidence="8" id="KW-1185">Reference proteome</keyword>
<protein>
    <submittedName>
        <fullName evidence="7">Uncharacterized protein</fullName>
    </submittedName>
</protein>
<comment type="similarity">
    <text evidence="2">Belongs to the CD225/Dispanin family.</text>
</comment>
<evidence type="ECO:0000256" key="6">
    <source>
        <dbReference type="SAM" id="Phobius"/>
    </source>
</evidence>
<feature type="transmembrane region" description="Helical" evidence="6">
    <location>
        <begin position="12"/>
        <end position="38"/>
    </location>
</feature>
<dbReference type="InterPro" id="IPR007593">
    <property type="entry name" value="CD225/Dispanin_fam"/>
</dbReference>
<dbReference type="PANTHER" id="PTHR14948:SF46">
    <property type="entry name" value="DISPANIN SUBFAMILY A MEMBER 2B-LIKE-RELATED"/>
    <property type="match status" value="1"/>
</dbReference>
<evidence type="ECO:0000256" key="4">
    <source>
        <dbReference type="ARBA" id="ARBA00022989"/>
    </source>
</evidence>
<dbReference type="Ensembl" id="ENSECRT00000023314.1">
    <property type="protein sequence ID" value="ENSECRP00000022822.1"/>
    <property type="gene ID" value="ENSECRG00000015454.1"/>
</dbReference>
<dbReference type="InterPro" id="IPR051423">
    <property type="entry name" value="CD225/Dispanin"/>
</dbReference>
<sequence length="86" mass="9133">MERSRGQSVPSYLGWSIFTLICCCLPVGIAALICSCRVNDASSAGDSVRATEASRKAKILNIVGLVIGIIVIIIVVTFSLLKGKQH</sequence>
<proteinExistence type="inferred from homology"/>
<dbReference type="GeneTree" id="ENSGT01030000234792"/>